<protein>
    <recommendedName>
        <fullName evidence="8">TFIIF beta subunit HTH domain-containing protein</fullName>
    </recommendedName>
</protein>
<reference evidence="9 10" key="1">
    <citation type="journal article" date="2011" name="Science">
        <title>The Selaginella genome identifies genetic changes associated with the evolution of vascular plants.</title>
        <authorList>
            <person name="Banks J.A."/>
            <person name="Nishiyama T."/>
            <person name="Hasebe M."/>
            <person name="Bowman J.L."/>
            <person name="Gribskov M."/>
            <person name="dePamphilis C."/>
            <person name="Albert V.A."/>
            <person name="Aono N."/>
            <person name="Aoyama T."/>
            <person name="Ambrose B.A."/>
            <person name="Ashton N.W."/>
            <person name="Axtell M.J."/>
            <person name="Barker E."/>
            <person name="Barker M.S."/>
            <person name="Bennetzen J.L."/>
            <person name="Bonawitz N.D."/>
            <person name="Chapple C."/>
            <person name="Cheng C."/>
            <person name="Correa L.G."/>
            <person name="Dacre M."/>
            <person name="DeBarry J."/>
            <person name="Dreyer I."/>
            <person name="Elias M."/>
            <person name="Engstrom E.M."/>
            <person name="Estelle M."/>
            <person name="Feng L."/>
            <person name="Finet C."/>
            <person name="Floyd S.K."/>
            <person name="Frommer W.B."/>
            <person name="Fujita T."/>
            <person name="Gramzow L."/>
            <person name="Gutensohn M."/>
            <person name="Harholt J."/>
            <person name="Hattori M."/>
            <person name="Heyl A."/>
            <person name="Hirai T."/>
            <person name="Hiwatashi Y."/>
            <person name="Ishikawa M."/>
            <person name="Iwata M."/>
            <person name="Karol K.G."/>
            <person name="Koehler B."/>
            <person name="Kolukisaoglu U."/>
            <person name="Kubo M."/>
            <person name="Kurata T."/>
            <person name="Lalonde S."/>
            <person name="Li K."/>
            <person name="Li Y."/>
            <person name="Litt A."/>
            <person name="Lyons E."/>
            <person name="Manning G."/>
            <person name="Maruyama T."/>
            <person name="Michael T.P."/>
            <person name="Mikami K."/>
            <person name="Miyazaki S."/>
            <person name="Morinaga S."/>
            <person name="Murata T."/>
            <person name="Mueller-Roeber B."/>
            <person name="Nelson D.R."/>
            <person name="Obara M."/>
            <person name="Oguri Y."/>
            <person name="Olmstead R.G."/>
            <person name="Onodera N."/>
            <person name="Petersen B.L."/>
            <person name="Pils B."/>
            <person name="Prigge M."/>
            <person name="Rensing S.A."/>
            <person name="Riano-Pachon D.M."/>
            <person name="Roberts A.W."/>
            <person name="Sato Y."/>
            <person name="Scheller H.V."/>
            <person name="Schulz B."/>
            <person name="Schulz C."/>
            <person name="Shakirov E.V."/>
            <person name="Shibagaki N."/>
            <person name="Shinohara N."/>
            <person name="Shippen D.E."/>
            <person name="Soerensen I."/>
            <person name="Sotooka R."/>
            <person name="Sugimoto N."/>
            <person name="Sugita M."/>
            <person name="Sumikawa N."/>
            <person name="Tanurdzic M."/>
            <person name="Theissen G."/>
            <person name="Ulvskov P."/>
            <person name="Wakazuki S."/>
            <person name="Weng J.K."/>
            <person name="Willats W.W."/>
            <person name="Wipf D."/>
            <person name="Wolf P.G."/>
            <person name="Yang L."/>
            <person name="Zimmer A.D."/>
            <person name="Zhu Q."/>
            <person name="Mitros T."/>
            <person name="Hellsten U."/>
            <person name="Loque D."/>
            <person name="Otillar R."/>
            <person name="Salamov A."/>
            <person name="Schmutz J."/>
            <person name="Shapiro H."/>
            <person name="Lindquist E."/>
            <person name="Lucas S."/>
            <person name="Rokhsar D."/>
            <person name="Grigoriev I.V."/>
        </authorList>
    </citation>
    <scope>NUCLEOTIDE SEQUENCE [LARGE SCALE GENOMIC DNA]</scope>
</reference>
<dbReference type="Gene3D" id="1.10.10.10">
    <property type="entry name" value="Winged helix-like DNA-binding domain superfamily/Winged helix DNA-binding domain"/>
    <property type="match status" value="1"/>
</dbReference>
<dbReference type="CDD" id="cd07980">
    <property type="entry name" value="TFIIF_beta"/>
    <property type="match status" value="1"/>
</dbReference>
<dbReference type="OrthoDB" id="26094at2759"/>
<dbReference type="Gramene" id="EFJ19333">
    <property type="protein sequence ID" value="EFJ19333"/>
    <property type="gene ID" value="SELMODRAFT_111128"/>
</dbReference>
<evidence type="ECO:0000256" key="2">
    <source>
        <dbReference type="ARBA" id="ARBA00009543"/>
    </source>
</evidence>
<dbReference type="STRING" id="88036.D8S805"/>
<evidence type="ECO:0000256" key="1">
    <source>
        <dbReference type="ARBA" id="ARBA00004123"/>
    </source>
</evidence>
<dbReference type="PANTHER" id="PTHR10445:SF0">
    <property type="entry name" value="GENERAL TRANSCRIPTION FACTOR IIF SUBUNIT 2"/>
    <property type="match status" value="1"/>
</dbReference>
<evidence type="ECO:0000256" key="7">
    <source>
        <dbReference type="SAM" id="MobiDB-lite"/>
    </source>
</evidence>
<comment type="subcellular location">
    <subcellularLocation>
        <location evidence="1">Nucleus</location>
    </subcellularLocation>
</comment>
<dbReference type="HOGENOM" id="CLU_094779_0_0_1"/>
<comment type="similarity">
    <text evidence="2">Belongs to the TFIIF beta subunit family.</text>
</comment>
<evidence type="ECO:0000256" key="4">
    <source>
        <dbReference type="ARBA" id="ARBA00023125"/>
    </source>
</evidence>
<dbReference type="InParanoid" id="D8S805"/>
<gene>
    <name evidence="9" type="ORF">SELMODRAFT_111128</name>
</gene>
<dbReference type="OMA" id="PIADNCY"/>
<feature type="region of interest" description="Disordered" evidence="7">
    <location>
        <begin position="171"/>
        <end position="196"/>
    </location>
</feature>
<accession>D8S805</accession>
<feature type="region of interest" description="Disordered" evidence="7">
    <location>
        <begin position="243"/>
        <end position="270"/>
    </location>
</feature>
<dbReference type="eggNOG" id="KOG2905">
    <property type="taxonomic scope" value="Eukaryota"/>
</dbReference>
<dbReference type="InterPro" id="IPR011039">
    <property type="entry name" value="TFIIF_interaction"/>
</dbReference>
<keyword evidence="4" id="KW-0238">DNA-binding</keyword>
<evidence type="ECO:0000259" key="8">
    <source>
        <dbReference type="Pfam" id="PF02270"/>
    </source>
</evidence>
<dbReference type="Pfam" id="PF02270">
    <property type="entry name" value="TFIIF_beta"/>
    <property type="match status" value="1"/>
</dbReference>
<dbReference type="InterPro" id="IPR036390">
    <property type="entry name" value="WH_DNA-bd_sf"/>
</dbReference>
<dbReference type="AlphaFoldDB" id="D8S805"/>
<keyword evidence="10" id="KW-1185">Reference proteome</keyword>
<dbReference type="FunFam" id="1.10.10.10:FF:000035">
    <property type="entry name" value="General transcription factor IIF subunit 2"/>
    <property type="match status" value="1"/>
</dbReference>
<keyword evidence="5" id="KW-0804">Transcription</keyword>
<sequence>MSGADDGSVPLDVAQAEGQVWLLKLPAIVATAWNAQDSSGKSVAAGAGPADPTLAKVTCTFDPLNPDPEAALEFTMELSGPDDIKAYSLNLQKDVVPTHIFSDTQGRLAVEGKVERKFDIKPNSKAREEYRQLCRERDRKFNMKTRTIQVLKDDRGNLMRPALPPTIMLQSSKDAAKRKAPVNAKNNDGKRTRRERGELEDHVFKLFEQQANWALKQLVQRTDQPVAFLKEILNDLCTYNKRGTNQGTYELKPEYRKNPVEEKPADAAAP</sequence>
<keyword evidence="6" id="KW-0539">Nucleus</keyword>
<evidence type="ECO:0000313" key="9">
    <source>
        <dbReference type="EMBL" id="EFJ19333.1"/>
    </source>
</evidence>
<dbReference type="FunCoup" id="D8S805">
    <property type="interactions" value="3543"/>
</dbReference>
<dbReference type="InterPro" id="IPR036388">
    <property type="entry name" value="WH-like_DNA-bd_sf"/>
</dbReference>
<feature type="domain" description="TFIIF beta subunit HTH" evidence="8">
    <location>
        <begin position="193"/>
        <end position="256"/>
    </location>
</feature>
<evidence type="ECO:0000256" key="6">
    <source>
        <dbReference type="ARBA" id="ARBA00023242"/>
    </source>
</evidence>
<dbReference type="Proteomes" id="UP000001514">
    <property type="component" value="Unassembled WGS sequence"/>
</dbReference>
<dbReference type="GO" id="GO:0003677">
    <property type="term" value="F:DNA binding"/>
    <property type="evidence" value="ECO:0007669"/>
    <property type="project" value="UniProtKB-KW"/>
</dbReference>
<feature type="compositionally biased region" description="Basic and acidic residues" evidence="7">
    <location>
        <begin position="251"/>
        <end position="270"/>
    </location>
</feature>
<dbReference type="GO" id="GO:0006367">
    <property type="term" value="P:transcription initiation at RNA polymerase II promoter"/>
    <property type="evidence" value="ECO:0000318"/>
    <property type="project" value="GO_Central"/>
</dbReference>
<dbReference type="InterPro" id="IPR040450">
    <property type="entry name" value="TFIIF_beta_HTH"/>
</dbReference>
<dbReference type="GO" id="GO:0005674">
    <property type="term" value="C:transcription factor TFIIF complex"/>
    <property type="evidence" value="ECO:0000318"/>
    <property type="project" value="GO_Central"/>
</dbReference>
<evidence type="ECO:0000256" key="3">
    <source>
        <dbReference type="ARBA" id="ARBA00023015"/>
    </source>
</evidence>
<evidence type="ECO:0000256" key="5">
    <source>
        <dbReference type="ARBA" id="ARBA00023163"/>
    </source>
</evidence>
<dbReference type="KEGG" id="smo:SELMODRAFT_111128"/>
<feature type="compositionally biased region" description="Basic and acidic residues" evidence="7">
    <location>
        <begin position="187"/>
        <end position="196"/>
    </location>
</feature>
<keyword evidence="3" id="KW-0805">Transcription regulation</keyword>
<dbReference type="SUPFAM" id="SSF46785">
    <property type="entry name" value="Winged helix' DNA-binding domain"/>
    <property type="match status" value="1"/>
</dbReference>
<evidence type="ECO:0000313" key="10">
    <source>
        <dbReference type="Proteomes" id="UP000001514"/>
    </source>
</evidence>
<name>D8S805_SELML</name>
<dbReference type="PANTHER" id="PTHR10445">
    <property type="entry name" value="GENERAL TRANSCRIPTION FACTOR IIF SUBUNIT 2"/>
    <property type="match status" value="1"/>
</dbReference>
<dbReference type="EMBL" id="GL377606">
    <property type="protein sequence ID" value="EFJ19333.1"/>
    <property type="molecule type" value="Genomic_DNA"/>
</dbReference>
<organism evidence="10">
    <name type="scientific">Selaginella moellendorffii</name>
    <name type="common">Spikemoss</name>
    <dbReference type="NCBI Taxonomy" id="88036"/>
    <lineage>
        <taxon>Eukaryota</taxon>
        <taxon>Viridiplantae</taxon>
        <taxon>Streptophyta</taxon>
        <taxon>Embryophyta</taxon>
        <taxon>Tracheophyta</taxon>
        <taxon>Lycopodiopsida</taxon>
        <taxon>Selaginellales</taxon>
        <taxon>Selaginellaceae</taxon>
        <taxon>Selaginella</taxon>
    </lineage>
</organism>
<dbReference type="InterPro" id="IPR003196">
    <property type="entry name" value="TFIIF_beta"/>
</dbReference>
<proteinExistence type="inferred from homology"/>
<dbReference type="SUPFAM" id="SSF50916">
    <property type="entry name" value="Rap30/74 interaction domains"/>
    <property type="match status" value="1"/>
</dbReference>